<dbReference type="GO" id="GO:0006508">
    <property type="term" value="P:proteolysis"/>
    <property type="evidence" value="ECO:0007669"/>
    <property type="project" value="InterPro"/>
</dbReference>
<dbReference type="EMBL" id="KV878137">
    <property type="protein sequence ID" value="OJJ07449.1"/>
    <property type="molecule type" value="Genomic_DNA"/>
</dbReference>
<keyword evidence="6" id="KW-1185">Reference proteome</keyword>
<dbReference type="InterPro" id="IPR029045">
    <property type="entry name" value="ClpP/crotonase-like_dom_sf"/>
</dbReference>
<dbReference type="PANTHER" id="PTHR37049:SF4">
    <property type="entry name" value="RHODANESE DOMAIN-CONTAINING PROTEIN"/>
    <property type="match status" value="1"/>
</dbReference>
<feature type="compositionally biased region" description="Polar residues" evidence="1">
    <location>
        <begin position="286"/>
        <end position="295"/>
    </location>
</feature>
<dbReference type="PANTHER" id="PTHR37049">
    <property type="entry name" value="PEPTIDASE S41 FAMILY PROTEIN"/>
    <property type="match status" value="1"/>
</dbReference>
<dbReference type="InterPro" id="IPR052766">
    <property type="entry name" value="S41A_metabolite_peptidase"/>
</dbReference>
<evidence type="ECO:0000313" key="6">
    <source>
        <dbReference type="Proteomes" id="UP000184073"/>
    </source>
</evidence>
<dbReference type="RefSeq" id="XP_040673211.1">
    <property type="nucleotide sequence ID" value="XM_040818386.1"/>
</dbReference>
<gene>
    <name evidence="5" type="ORF">ASPVEDRAFT_88696</name>
</gene>
<dbReference type="OrthoDB" id="27214at2759"/>
<feature type="region of interest" description="Disordered" evidence="1">
    <location>
        <begin position="284"/>
        <end position="323"/>
    </location>
</feature>
<dbReference type="Pfam" id="PF23658">
    <property type="entry name" value="PDZ_CPAF_rel"/>
    <property type="match status" value="1"/>
</dbReference>
<dbReference type="STRING" id="1036611.A0A1L9Q150"/>
<dbReference type="Gene3D" id="3.90.226.10">
    <property type="entry name" value="2-enoyl-CoA Hydratase, Chain A, domain 1"/>
    <property type="match status" value="1"/>
</dbReference>
<keyword evidence="2" id="KW-0732">Signal</keyword>
<evidence type="ECO:0000259" key="4">
    <source>
        <dbReference type="Pfam" id="PF23658"/>
    </source>
</evidence>
<feature type="domain" description="CPAF-like PDZ" evidence="4">
    <location>
        <begin position="144"/>
        <end position="260"/>
    </location>
</feature>
<feature type="domain" description="Tail specific protease" evidence="3">
    <location>
        <begin position="349"/>
        <end position="557"/>
    </location>
</feature>
<dbReference type="GO" id="GO:0008236">
    <property type="term" value="F:serine-type peptidase activity"/>
    <property type="evidence" value="ECO:0007669"/>
    <property type="project" value="InterPro"/>
</dbReference>
<evidence type="ECO:0000259" key="3">
    <source>
        <dbReference type="Pfam" id="PF03572"/>
    </source>
</evidence>
<sequence length="689" mass="75345">MFTKSSLLLALGGSALVGAVPGTVRSQEPCTRLAQSKGSYYPPELALECLHSMPFESNRAVAYIDDLEKYLQFHSTADSLSNPPNTYESQPVDFWEGLEDIKAKAKQGKYSSQYEFDTALYDHFIHVHDGHLNVVGCSLSAISFVTQDPLVSFSPDGLELPDIYTLADAELLHKRASANVSPIVAINGEKASSFLDTLAEGSQTDQDPDARYNAMFYSLFRPKAQVAGFNSGFGSVYPGVNEYTLGYANGSTSMVRVIAVPAAGEFTYTSGKELYNSICVPKEESASTSTPGISWTATPTPSTSAPATSSAAATATPSAQPGYPKAIVRDADTDIAGYLPNDPTLKNAAVLRVPTFDVAEKTGGTAFDSNVVARFLKKAKAEARQKLIIDLTANGGGNIAYGWNLFKILFPNKNLYSSTRLRAHEGLHVLEKAAYRFLYTFDDKDFEKDEQLDNIRLEAINWAGYLTPNQSYEFQSADELYGPEVVLQSNMTRAHSQNFEDIESDYQTPLQGYNDIPKNFTSAPFAPEDIIIITDGDCASTCPIFTTLMQYEGVKTLTFGGRPQNGPMQALGGTRGGEVLEAEQLQQSMLMAYEFGKKYEMLSEDELMTLAALSPAKKPSLAGAAIRVNYRDTFSKHDKDSVLPLQYAYEASDCRLFYTNENIFSAESYWSDAANAMWGDGECVQDSRV</sequence>
<evidence type="ECO:0000313" key="5">
    <source>
        <dbReference type="EMBL" id="OJJ07449.1"/>
    </source>
</evidence>
<dbReference type="GeneID" id="63733897"/>
<evidence type="ECO:0000256" key="1">
    <source>
        <dbReference type="SAM" id="MobiDB-lite"/>
    </source>
</evidence>
<reference evidence="6" key="1">
    <citation type="journal article" date="2017" name="Genome Biol.">
        <title>Comparative genomics reveals high biological diversity and specific adaptations in the industrially and medically important fungal genus Aspergillus.</title>
        <authorList>
            <person name="de Vries R.P."/>
            <person name="Riley R."/>
            <person name="Wiebenga A."/>
            <person name="Aguilar-Osorio G."/>
            <person name="Amillis S."/>
            <person name="Uchima C.A."/>
            <person name="Anderluh G."/>
            <person name="Asadollahi M."/>
            <person name="Askin M."/>
            <person name="Barry K."/>
            <person name="Battaglia E."/>
            <person name="Bayram O."/>
            <person name="Benocci T."/>
            <person name="Braus-Stromeyer S.A."/>
            <person name="Caldana C."/>
            <person name="Canovas D."/>
            <person name="Cerqueira G.C."/>
            <person name="Chen F."/>
            <person name="Chen W."/>
            <person name="Choi C."/>
            <person name="Clum A."/>
            <person name="Dos Santos R.A."/>
            <person name="Damasio A.R."/>
            <person name="Diallinas G."/>
            <person name="Emri T."/>
            <person name="Fekete E."/>
            <person name="Flipphi M."/>
            <person name="Freyberg S."/>
            <person name="Gallo A."/>
            <person name="Gournas C."/>
            <person name="Habgood R."/>
            <person name="Hainaut M."/>
            <person name="Harispe M.L."/>
            <person name="Henrissat B."/>
            <person name="Hilden K.S."/>
            <person name="Hope R."/>
            <person name="Hossain A."/>
            <person name="Karabika E."/>
            <person name="Karaffa L."/>
            <person name="Karanyi Z."/>
            <person name="Krasevec N."/>
            <person name="Kuo A."/>
            <person name="Kusch H."/>
            <person name="LaButti K."/>
            <person name="Lagendijk E.L."/>
            <person name="Lapidus A."/>
            <person name="Levasseur A."/>
            <person name="Lindquist E."/>
            <person name="Lipzen A."/>
            <person name="Logrieco A.F."/>
            <person name="MacCabe A."/>
            <person name="Maekelae M.R."/>
            <person name="Malavazi I."/>
            <person name="Melin P."/>
            <person name="Meyer V."/>
            <person name="Mielnichuk N."/>
            <person name="Miskei M."/>
            <person name="Molnar A.P."/>
            <person name="Mule G."/>
            <person name="Ngan C.Y."/>
            <person name="Orejas M."/>
            <person name="Orosz E."/>
            <person name="Ouedraogo J.P."/>
            <person name="Overkamp K.M."/>
            <person name="Park H.-S."/>
            <person name="Perrone G."/>
            <person name="Piumi F."/>
            <person name="Punt P.J."/>
            <person name="Ram A.F."/>
            <person name="Ramon A."/>
            <person name="Rauscher S."/>
            <person name="Record E."/>
            <person name="Riano-Pachon D.M."/>
            <person name="Robert V."/>
            <person name="Roehrig J."/>
            <person name="Ruller R."/>
            <person name="Salamov A."/>
            <person name="Salih N.S."/>
            <person name="Samson R.A."/>
            <person name="Sandor E."/>
            <person name="Sanguinetti M."/>
            <person name="Schuetze T."/>
            <person name="Sepcic K."/>
            <person name="Shelest E."/>
            <person name="Sherlock G."/>
            <person name="Sophianopoulou V."/>
            <person name="Squina F.M."/>
            <person name="Sun H."/>
            <person name="Susca A."/>
            <person name="Todd R.B."/>
            <person name="Tsang A."/>
            <person name="Unkles S.E."/>
            <person name="van de Wiele N."/>
            <person name="van Rossen-Uffink D."/>
            <person name="Oliveira J.V."/>
            <person name="Vesth T.C."/>
            <person name="Visser J."/>
            <person name="Yu J.-H."/>
            <person name="Zhou M."/>
            <person name="Andersen M.R."/>
            <person name="Archer D.B."/>
            <person name="Baker S.E."/>
            <person name="Benoit I."/>
            <person name="Brakhage A.A."/>
            <person name="Braus G.H."/>
            <person name="Fischer R."/>
            <person name="Frisvad J.C."/>
            <person name="Goldman G.H."/>
            <person name="Houbraken J."/>
            <person name="Oakley B."/>
            <person name="Pocsi I."/>
            <person name="Scazzocchio C."/>
            <person name="Seiboth B."/>
            <person name="vanKuyk P.A."/>
            <person name="Wortman J."/>
            <person name="Dyer P.S."/>
            <person name="Grigoriev I.V."/>
        </authorList>
    </citation>
    <scope>NUCLEOTIDE SEQUENCE [LARGE SCALE GENOMIC DNA]</scope>
    <source>
        <strain evidence="6">CBS 583.65</strain>
    </source>
</reference>
<name>A0A1L9Q150_ASPVE</name>
<protein>
    <submittedName>
        <fullName evidence="5">Uncharacterized protein</fullName>
    </submittedName>
</protein>
<evidence type="ECO:0000256" key="2">
    <source>
        <dbReference type="SAM" id="SignalP"/>
    </source>
</evidence>
<dbReference type="InterPro" id="IPR005151">
    <property type="entry name" value="Tail-specific_protease"/>
</dbReference>
<dbReference type="VEuPathDB" id="FungiDB:ASPVEDRAFT_88696"/>
<dbReference type="InterPro" id="IPR056186">
    <property type="entry name" value="PDZ_CPAF-rel"/>
</dbReference>
<dbReference type="SUPFAM" id="SSF52096">
    <property type="entry name" value="ClpP/crotonase"/>
    <property type="match status" value="1"/>
</dbReference>
<organism evidence="5 6">
    <name type="scientific">Aspergillus versicolor CBS 583.65</name>
    <dbReference type="NCBI Taxonomy" id="1036611"/>
    <lineage>
        <taxon>Eukaryota</taxon>
        <taxon>Fungi</taxon>
        <taxon>Dikarya</taxon>
        <taxon>Ascomycota</taxon>
        <taxon>Pezizomycotina</taxon>
        <taxon>Eurotiomycetes</taxon>
        <taxon>Eurotiomycetidae</taxon>
        <taxon>Eurotiales</taxon>
        <taxon>Aspergillaceae</taxon>
        <taxon>Aspergillus</taxon>
        <taxon>Aspergillus subgen. Nidulantes</taxon>
    </lineage>
</organism>
<proteinExistence type="predicted"/>
<dbReference type="AlphaFoldDB" id="A0A1L9Q150"/>
<accession>A0A1L9Q150</accession>
<feature type="compositionally biased region" description="Low complexity" evidence="1">
    <location>
        <begin position="296"/>
        <end position="319"/>
    </location>
</feature>
<feature type="signal peptide" evidence="2">
    <location>
        <begin position="1"/>
        <end position="26"/>
    </location>
</feature>
<dbReference type="Pfam" id="PF03572">
    <property type="entry name" value="Peptidase_S41"/>
    <property type="match status" value="1"/>
</dbReference>
<dbReference type="Proteomes" id="UP000184073">
    <property type="component" value="Unassembled WGS sequence"/>
</dbReference>
<feature type="chain" id="PRO_5012838034" evidence="2">
    <location>
        <begin position="27"/>
        <end position="689"/>
    </location>
</feature>